<dbReference type="GeneID" id="5010864"/>
<evidence type="ECO:0000256" key="1">
    <source>
        <dbReference type="SAM" id="Phobius"/>
    </source>
</evidence>
<keyword evidence="3" id="KW-1185">Reference proteome</keyword>
<name>A0BGL5_PARTE</name>
<keyword evidence="1" id="KW-0812">Transmembrane</keyword>
<evidence type="ECO:0000313" key="2">
    <source>
        <dbReference type="EMBL" id="CAK57682.1"/>
    </source>
</evidence>
<protein>
    <recommendedName>
        <fullName evidence="4">Transmembrane protein</fullName>
    </recommendedName>
</protein>
<dbReference type="OMA" id="IQVEILI"/>
<dbReference type="HOGENOM" id="CLU_1104531_0_0_1"/>
<dbReference type="InParanoid" id="A0BGL5"/>
<dbReference type="KEGG" id="ptm:GSPATT00028717001"/>
<dbReference type="AlphaFoldDB" id="A0BGL5"/>
<dbReference type="EMBL" id="CT867993">
    <property type="protein sequence ID" value="CAK57682.1"/>
    <property type="molecule type" value="Genomic_DNA"/>
</dbReference>
<evidence type="ECO:0008006" key="4">
    <source>
        <dbReference type="Google" id="ProtNLM"/>
    </source>
</evidence>
<dbReference type="Proteomes" id="UP000000600">
    <property type="component" value="Unassembled WGS sequence"/>
</dbReference>
<proteinExistence type="predicted"/>
<dbReference type="OrthoDB" id="10346273at2759"/>
<keyword evidence="1" id="KW-0472">Membrane</keyword>
<organism evidence="2 3">
    <name type="scientific">Paramecium tetraurelia</name>
    <dbReference type="NCBI Taxonomy" id="5888"/>
    <lineage>
        <taxon>Eukaryota</taxon>
        <taxon>Sar</taxon>
        <taxon>Alveolata</taxon>
        <taxon>Ciliophora</taxon>
        <taxon>Intramacronucleata</taxon>
        <taxon>Oligohymenophorea</taxon>
        <taxon>Peniculida</taxon>
        <taxon>Parameciidae</taxon>
        <taxon>Paramecium</taxon>
    </lineage>
</organism>
<feature type="transmembrane region" description="Helical" evidence="1">
    <location>
        <begin position="17"/>
        <end position="35"/>
    </location>
</feature>
<reference evidence="2 3" key="1">
    <citation type="journal article" date="2006" name="Nature">
        <title>Global trends of whole-genome duplications revealed by the ciliate Paramecium tetraurelia.</title>
        <authorList>
            <consortium name="Genoscope"/>
            <person name="Aury J.-M."/>
            <person name="Jaillon O."/>
            <person name="Duret L."/>
            <person name="Noel B."/>
            <person name="Jubin C."/>
            <person name="Porcel B.M."/>
            <person name="Segurens B."/>
            <person name="Daubin V."/>
            <person name="Anthouard V."/>
            <person name="Aiach N."/>
            <person name="Arnaiz O."/>
            <person name="Billaut A."/>
            <person name="Beisson J."/>
            <person name="Blanc I."/>
            <person name="Bouhouche K."/>
            <person name="Camara F."/>
            <person name="Duharcourt S."/>
            <person name="Guigo R."/>
            <person name="Gogendeau D."/>
            <person name="Katinka M."/>
            <person name="Keller A.-M."/>
            <person name="Kissmehl R."/>
            <person name="Klotz C."/>
            <person name="Koll F."/>
            <person name="Le Moue A."/>
            <person name="Lepere C."/>
            <person name="Malinsky S."/>
            <person name="Nowacki M."/>
            <person name="Nowak J.K."/>
            <person name="Plattner H."/>
            <person name="Poulain J."/>
            <person name="Ruiz F."/>
            <person name="Serrano V."/>
            <person name="Zagulski M."/>
            <person name="Dessen P."/>
            <person name="Betermier M."/>
            <person name="Weissenbach J."/>
            <person name="Scarpelli C."/>
            <person name="Schachter V."/>
            <person name="Sperling L."/>
            <person name="Meyer E."/>
            <person name="Cohen J."/>
            <person name="Wincker P."/>
        </authorList>
    </citation>
    <scope>NUCLEOTIDE SEQUENCE [LARGE SCALE GENOMIC DNA]</scope>
    <source>
        <strain evidence="2 3">Stock d4-2</strain>
    </source>
</reference>
<gene>
    <name evidence="2" type="ORF">GSPATT00028717001</name>
</gene>
<dbReference type="RefSeq" id="XP_001425080.1">
    <property type="nucleotide sequence ID" value="XM_001425043.1"/>
</dbReference>
<evidence type="ECO:0000313" key="3">
    <source>
        <dbReference type="Proteomes" id="UP000000600"/>
    </source>
</evidence>
<accession>A0BGL5</accession>
<sequence length="252" mass="29927">MKYERFAESFVNFIRRFLFHSAFVLVIPLLFINAVELQHHKYLKDHNYSKIIRQIDQLPNEQRESITAYLNNEFSIQYKILFLIPLLFIIKEFQEIYDKEFDDTQKTQLATSNNVPPPPILQPKVISEYVPEKSEEVLRIESYYRNQNQYDQIKNSEEVKNSNSNIKLNQSDLLNKLQFVIHSVILDYRYQSIATNNQPEPGIQVEILIRIMILLNLNPPELKPLKTFHLHSIHKILKIKLIIKSVVKYIQS</sequence>
<keyword evidence="1" id="KW-1133">Transmembrane helix</keyword>